<dbReference type="AlphaFoldDB" id="A0A2T7PAN3"/>
<keyword evidence="3" id="KW-1185">Reference proteome</keyword>
<accession>A0A2T7PAN3</accession>
<gene>
    <name evidence="2" type="ORF">C0Q70_09739</name>
</gene>
<evidence type="ECO:0000256" key="1">
    <source>
        <dbReference type="SAM" id="MobiDB-lite"/>
    </source>
</evidence>
<evidence type="ECO:0000313" key="2">
    <source>
        <dbReference type="EMBL" id="PVD30473.1"/>
    </source>
</evidence>
<organism evidence="2 3">
    <name type="scientific">Pomacea canaliculata</name>
    <name type="common">Golden apple snail</name>
    <dbReference type="NCBI Taxonomy" id="400727"/>
    <lineage>
        <taxon>Eukaryota</taxon>
        <taxon>Metazoa</taxon>
        <taxon>Spiralia</taxon>
        <taxon>Lophotrochozoa</taxon>
        <taxon>Mollusca</taxon>
        <taxon>Gastropoda</taxon>
        <taxon>Caenogastropoda</taxon>
        <taxon>Architaenioglossa</taxon>
        <taxon>Ampullarioidea</taxon>
        <taxon>Ampullariidae</taxon>
        <taxon>Pomacea</taxon>
    </lineage>
</organism>
<reference evidence="2 3" key="1">
    <citation type="submission" date="2018-04" db="EMBL/GenBank/DDBJ databases">
        <title>The genome of golden apple snail Pomacea canaliculata provides insight into stress tolerance and invasive adaptation.</title>
        <authorList>
            <person name="Liu C."/>
            <person name="Liu B."/>
            <person name="Ren Y."/>
            <person name="Zhang Y."/>
            <person name="Wang H."/>
            <person name="Li S."/>
            <person name="Jiang F."/>
            <person name="Yin L."/>
            <person name="Zhang G."/>
            <person name="Qian W."/>
            <person name="Fan W."/>
        </authorList>
    </citation>
    <scope>NUCLEOTIDE SEQUENCE [LARGE SCALE GENOMIC DNA]</scope>
    <source>
        <strain evidence="2">SZHN2017</strain>
        <tissue evidence="2">Muscle</tissue>
    </source>
</reference>
<sequence>MHSKDLSRRRRGWSQSAGSSTTGRMGVLEEAGTTTVSCGGGKCCVPDVSLVGCRHQRFGHVASLKGALSIPVYTG</sequence>
<feature type="compositionally biased region" description="Polar residues" evidence="1">
    <location>
        <begin position="13"/>
        <end position="23"/>
    </location>
</feature>
<name>A0A2T7PAN3_POMCA</name>
<feature type="region of interest" description="Disordered" evidence="1">
    <location>
        <begin position="1"/>
        <end position="27"/>
    </location>
</feature>
<comment type="caution">
    <text evidence="2">The sequence shown here is derived from an EMBL/GenBank/DDBJ whole genome shotgun (WGS) entry which is preliminary data.</text>
</comment>
<protein>
    <submittedName>
        <fullName evidence="2">Uncharacterized protein</fullName>
    </submittedName>
</protein>
<proteinExistence type="predicted"/>
<evidence type="ECO:0000313" key="3">
    <source>
        <dbReference type="Proteomes" id="UP000245119"/>
    </source>
</evidence>
<dbReference type="Proteomes" id="UP000245119">
    <property type="component" value="Linkage Group LG5"/>
</dbReference>
<dbReference type="EMBL" id="PZQS01000005">
    <property type="protein sequence ID" value="PVD30473.1"/>
    <property type="molecule type" value="Genomic_DNA"/>
</dbReference>